<keyword evidence="1" id="KW-1133">Transmembrane helix</keyword>
<feature type="transmembrane region" description="Helical" evidence="1">
    <location>
        <begin position="7"/>
        <end position="32"/>
    </location>
</feature>
<dbReference type="RefSeq" id="WP_163301856.1">
    <property type="nucleotide sequence ID" value="NZ_JAAGRQ010000028.1"/>
</dbReference>
<dbReference type="AlphaFoldDB" id="A0A7K3NKS8"/>
<reference evidence="2 3" key="1">
    <citation type="submission" date="2020-02" db="EMBL/GenBank/DDBJ databases">
        <title>Comparative genomics of sulfur disproportionating microorganisms.</title>
        <authorList>
            <person name="Ward L.M."/>
            <person name="Bertran E."/>
            <person name="Johnston D.T."/>
        </authorList>
    </citation>
    <scope>NUCLEOTIDE SEQUENCE [LARGE SCALE GENOMIC DNA]</scope>
    <source>
        <strain evidence="2 3">DSM 3696</strain>
    </source>
</reference>
<evidence type="ECO:0008006" key="4">
    <source>
        <dbReference type="Google" id="ProtNLM"/>
    </source>
</evidence>
<evidence type="ECO:0000313" key="2">
    <source>
        <dbReference type="EMBL" id="NDY56808.1"/>
    </source>
</evidence>
<name>A0A7K3NKS8_9BACT</name>
<dbReference type="Proteomes" id="UP000469724">
    <property type="component" value="Unassembled WGS sequence"/>
</dbReference>
<organism evidence="2 3">
    <name type="scientific">Desulfolutivibrio sulfodismutans</name>
    <dbReference type="NCBI Taxonomy" id="63561"/>
    <lineage>
        <taxon>Bacteria</taxon>
        <taxon>Pseudomonadati</taxon>
        <taxon>Thermodesulfobacteriota</taxon>
        <taxon>Desulfovibrionia</taxon>
        <taxon>Desulfovibrionales</taxon>
        <taxon>Desulfovibrionaceae</taxon>
        <taxon>Desulfolutivibrio</taxon>
    </lineage>
</organism>
<evidence type="ECO:0000313" key="3">
    <source>
        <dbReference type="Proteomes" id="UP000469724"/>
    </source>
</evidence>
<keyword evidence="1" id="KW-0472">Membrane</keyword>
<sequence length="420" mass="46485">MIKRKTFYVSALVLLPVIFLELASYVMLFALFDGPARVRESRESLVSVDTTQAGLISAGRTKQFQYILHPYMGFVYDATYNAAVGPYGFVGDDIVAEVADGNYNVVVTGGSVAGNFYVMEFYELKKRLQAIPALAGKKINMACIATAGYKQPQQLLSVAYLLSLGARIDLLVNIDGFNEMVIPLTENQPEGISVFYPTMWKDLTDDLGDSRQRILIGELSLVDAARTTLAKWFSWPGIDWSMTANLTWFLLDNVLSGQAREKVNELERTSGALKVFQKGPPDRGDRDAVQERLADAWGTSSRLLGELAKSGEFAYVHVLQPNQYVPGSKPLSENEKKIAISPTPGMAETTAQGYERLAQRIADIEQAQIPFLDATMIFQNVTEDVYFDTCCHFNKLGNDILLDAIMGFLGKTVYSPKKAD</sequence>
<gene>
    <name evidence="2" type="ORF">G3N56_08635</name>
</gene>
<dbReference type="EMBL" id="JAAGRQ010000028">
    <property type="protein sequence ID" value="NDY56808.1"/>
    <property type="molecule type" value="Genomic_DNA"/>
</dbReference>
<proteinExistence type="predicted"/>
<comment type="caution">
    <text evidence="2">The sequence shown here is derived from an EMBL/GenBank/DDBJ whole genome shotgun (WGS) entry which is preliminary data.</text>
</comment>
<keyword evidence="1" id="KW-0812">Transmembrane</keyword>
<accession>A0A7K3NKS8</accession>
<evidence type="ECO:0000256" key="1">
    <source>
        <dbReference type="SAM" id="Phobius"/>
    </source>
</evidence>
<protein>
    <recommendedName>
        <fullName evidence="4">SGNH/GDSL hydrolase family protein</fullName>
    </recommendedName>
</protein>
<keyword evidence="3" id="KW-1185">Reference proteome</keyword>